<name>A0ABS5BMG0_9BACT</name>
<protein>
    <recommendedName>
        <fullName evidence="3">Ferredoxin</fullName>
    </recommendedName>
</protein>
<organism evidence="1 2">
    <name type="scientific">Gemmata palustris</name>
    <dbReference type="NCBI Taxonomy" id="2822762"/>
    <lineage>
        <taxon>Bacteria</taxon>
        <taxon>Pseudomonadati</taxon>
        <taxon>Planctomycetota</taxon>
        <taxon>Planctomycetia</taxon>
        <taxon>Gemmatales</taxon>
        <taxon>Gemmataceae</taxon>
        <taxon>Gemmata</taxon>
    </lineage>
</organism>
<reference evidence="1 2" key="1">
    <citation type="submission" date="2021-04" db="EMBL/GenBank/DDBJ databases">
        <authorList>
            <person name="Ivanova A."/>
        </authorList>
    </citation>
    <scope>NUCLEOTIDE SEQUENCE [LARGE SCALE GENOMIC DNA]</scope>
    <source>
        <strain evidence="1 2">G18</strain>
    </source>
</reference>
<proteinExistence type="predicted"/>
<sequence>MRLSARVQKLEDSEPRCDARVLRLAPEGHVPSDADRCHRCGGCHVLVIEEEIVESVDPREYEAEVRS</sequence>
<gene>
    <name evidence="1" type="ORF">J8F10_06150</name>
</gene>
<keyword evidence="2" id="KW-1185">Reference proteome</keyword>
<comment type="caution">
    <text evidence="1">The sequence shown here is derived from an EMBL/GenBank/DDBJ whole genome shotgun (WGS) entry which is preliminary data.</text>
</comment>
<accession>A0ABS5BMG0</accession>
<dbReference type="EMBL" id="JAGKQQ010000001">
    <property type="protein sequence ID" value="MBP3954863.1"/>
    <property type="molecule type" value="Genomic_DNA"/>
</dbReference>
<dbReference type="RefSeq" id="WP_210652974.1">
    <property type="nucleotide sequence ID" value="NZ_JAGKQQ010000001.1"/>
</dbReference>
<evidence type="ECO:0000313" key="2">
    <source>
        <dbReference type="Proteomes" id="UP000676565"/>
    </source>
</evidence>
<dbReference type="Proteomes" id="UP000676565">
    <property type="component" value="Unassembled WGS sequence"/>
</dbReference>
<evidence type="ECO:0000313" key="1">
    <source>
        <dbReference type="EMBL" id="MBP3954863.1"/>
    </source>
</evidence>
<evidence type="ECO:0008006" key="3">
    <source>
        <dbReference type="Google" id="ProtNLM"/>
    </source>
</evidence>